<dbReference type="InterPro" id="IPR037165">
    <property type="entry name" value="AldOxase/xan_DH_Mopterin-bd_sf"/>
</dbReference>
<dbReference type="PANTHER" id="PTHR11908">
    <property type="entry name" value="XANTHINE DEHYDROGENASE"/>
    <property type="match status" value="1"/>
</dbReference>
<feature type="domain" description="Aldehyde oxidase/xanthine dehydrogenase a/b hammerhead" evidence="3">
    <location>
        <begin position="24"/>
        <end position="139"/>
    </location>
</feature>
<accession>A0A1P8UW36</accession>
<gene>
    <name evidence="4" type="ORF">Ga0080574_TMP3267</name>
</gene>
<dbReference type="InterPro" id="IPR036856">
    <property type="entry name" value="Ald_Oxase/Xan_DH_a/b_sf"/>
</dbReference>
<dbReference type="Proteomes" id="UP000187059">
    <property type="component" value="Chromosome"/>
</dbReference>
<dbReference type="Pfam" id="PF01315">
    <property type="entry name" value="Ald_Xan_dh_C"/>
    <property type="match status" value="1"/>
</dbReference>
<dbReference type="SUPFAM" id="SSF54665">
    <property type="entry name" value="CO dehydrogenase molybdoprotein N-domain-like"/>
    <property type="match status" value="1"/>
</dbReference>
<organism evidence="4 5">
    <name type="scientific">Salipiger abyssi</name>
    <dbReference type="NCBI Taxonomy" id="1250539"/>
    <lineage>
        <taxon>Bacteria</taxon>
        <taxon>Pseudomonadati</taxon>
        <taxon>Pseudomonadota</taxon>
        <taxon>Alphaproteobacteria</taxon>
        <taxon>Rhodobacterales</taxon>
        <taxon>Roseobacteraceae</taxon>
        <taxon>Salipiger</taxon>
    </lineage>
</organism>
<evidence type="ECO:0000256" key="1">
    <source>
        <dbReference type="ARBA" id="ARBA00022505"/>
    </source>
</evidence>
<dbReference type="EMBL" id="CP015093">
    <property type="protein sequence ID" value="APZ53601.1"/>
    <property type="molecule type" value="Genomic_DNA"/>
</dbReference>
<dbReference type="EC" id="1.2.7.4" evidence="4"/>
<protein>
    <submittedName>
        <fullName evidence="4">Carbon-monoxide dehydrogenase large subunit</fullName>
        <ecNumber evidence="4">1.2.7.4</ecNumber>
    </submittedName>
</protein>
<evidence type="ECO:0000259" key="3">
    <source>
        <dbReference type="SMART" id="SM01008"/>
    </source>
</evidence>
<dbReference type="GO" id="GO:0043885">
    <property type="term" value="F:anaerobic carbon-monoxide dehydrogenase activity"/>
    <property type="evidence" value="ECO:0007669"/>
    <property type="project" value="UniProtKB-EC"/>
</dbReference>
<dbReference type="Pfam" id="PF02738">
    <property type="entry name" value="MoCoBD_1"/>
    <property type="match status" value="1"/>
</dbReference>
<dbReference type="SUPFAM" id="SSF56003">
    <property type="entry name" value="Molybdenum cofactor-binding domain"/>
    <property type="match status" value="1"/>
</dbReference>
<dbReference type="GO" id="GO:0005506">
    <property type="term" value="F:iron ion binding"/>
    <property type="evidence" value="ECO:0007669"/>
    <property type="project" value="InterPro"/>
</dbReference>
<dbReference type="Gene3D" id="3.90.1170.50">
    <property type="entry name" value="Aldehyde oxidase/xanthine dehydrogenase, a/b hammerhead"/>
    <property type="match status" value="1"/>
</dbReference>
<reference evidence="4 5" key="1">
    <citation type="submission" date="2016-04" db="EMBL/GenBank/DDBJ databases">
        <title>Deep-sea bacteria in the southern Pacific.</title>
        <authorList>
            <person name="Tang K."/>
        </authorList>
    </citation>
    <scope>NUCLEOTIDE SEQUENCE [LARGE SCALE GENOMIC DNA]</scope>
    <source>
        <strain evidence="4 5">JLT2014</strain>
    </source>
</reference>
<name>A0A1P8UW36_9RHOB</name>
<dbReference type="RefSeq" id="WP_076702194.1">
    <property type="nucleotide sequence ID" value="NZ_CP015093.1"/>
</dbReference>
<dbReference type="InterPro" id="IPR000674">
    <property type="entry name" value="Ald_Oxase/Xan_DH_a/b"/>
</dbReference>
<evidence type="ECO:0000256" key="2">
    <source>
        <dbReference type="ARBA" id="ARBA00023002"/>
    </source>
</evidence>
<dbReference type="Gene3D" id="3.30.365.10">
    <property type="entry name" value="Aldehyde oxidase/xanthine dehydrogenase, molybdopterin binding domain"/>
    <property type="match status" value="4"/>
</dbReference>
<keyword evidence="2 4" id="KW-0560">Oxidoreductase</keyword>
<dbReference type="STRING" id="1250539.Ga0080574_TMP3267"/>
<dbReference type="InterPro" id="IPR016208">
    <property type="entry name" value="Ald_Oxase/xanthine_DH-like"/>
</dbReference>
<dbReference type="OrthoDB" id="9758509at2"/>
<dbReference type="InterPro" id="IPR046867">
    <property type="entry name" value="AldOxase/xan_DH_MoCoBD2"/>
</dbReference>
<keyword evidence="1" id="KW-0500">Molybdenum</keyword>
<keyword evidence="5" id="KW-1185">Reference proteome</keyword>
<dbReference type="SMART" id="SM01008">
    <property type="entry name" value="Ald_Xan_dh_C"/>
    <property type="match status" value="1"/>
</dbReference>
<dbReference type="Pfam" id="PF20256">
    <property type="entry name" value="MoCoBD_2"/>
    <property type="match status" value="1"/>
</dbReference>
<dbReference type="InterPro" id="IPR008274">
    <property type="entry name" value="AldOxase/xan_DH_MoCoBD1"/>
</dbReference>
<dbReference type="PANTHER" id="PTHR11908:SF132">
    <property type="entry name" value="ALDEHYDE OXIDASE 1-RELATED"/>
    <property type="match status" value="1"/>
</dbReference>
<proteinExistence type="predicted"/>
<dbReference type="KEGG" id="paby:Ga0080574_TMP3267"/>
<evidence type="ECO:0000313" key="4">
    <source>
        <dbReference type="EMBL" id="APZ53601.1"/>
    </source>
</evidence>
<dbReference type="AlphaFoldDB" id="A0A1P8UW36"/>
<evidence type="ECO:0000313" key="5">
    <source>
        <dbReference type="Proteomes" id="UP000187059"/>
    </source>
</evidence>
<sequence length="798" mass="85135">MSKQILRDPIGKSVPRERARRFVTGRGRYTDDTAALRGLHAAFVRSPVARGDILEIDCQAARDMDGVVAVLTHAEIAGLYQPWRAGNTLLPEMKAPEQHALPPARVNYVGEPVAMVVATSRALAEDAAEQVFADIDPLDAVADIETALAPDAPLIHEDCGSNLCVILTSGNGDYGTPFKDADLVIEDTVDFGRHTACPLETRSMLAEYDPSSEVLTLRISHQCPHQLQAELAKILGLGQHRLRVISEDVGGAYGLKQQLYQEDVLVCLAAIQTGRPVRFVADRLESFASDNHAREHRVSARIAVTKDGRITGFELDDLFPIGAYPQYPRTSLGEGNHVLRMSAAGYDIADFRSRLRLLFQNKALIGHYRSVGHPVACAITEHMVDRAAAALGLAPETIRLRNFLSDDSYPRKTPTGVHLHYLSQHACLDRLLADMDITALRSEQAELRKQGIYRGIGIASFVELTGTGNGFYGPGGIDVSGQDGCTLKMEPSGHVRCMPSVTDQGQGTDTGIAQIVASVLGVEVADIRVLSGDSEITPHGGGAWASRGISTGGEAAWQAAQTLREQLLMVAGHLHQRDPETLDLSKGHVVDAAGAQISTTAEVAHICYFRHDLLPDDMPTELMVTRHSVPRVQLFQATNGIQAAYVEVDTDTGFTRLLGHWVAHDGGTLINPKLVEEQIRGGVVQGLGAALLEEIRYDEDGQLLTATMADYLVPMASDVPDIQVSHVTSGTAEGVLGAKGVGEAGVAGASGAVLNAVNDALGPLGATVRRLPIAPRTVLAALGGAAPLTAAKTSGSGR</sequence>